<dbReference type="Proteomes" id="UP000663828">
    <property type="component" value="Unassembled WGS sequence"/>
</dbReference>
<evidence type="ECO:0000313" key="1">
    <source>
        <dbReference type="EMBL" id="CAF1305644.1"/>
    </source>
</evidence>
<organism evidence="1 3">
    <name type="scientific">Adineta ricciae</name>
    <name type="common">Rotifer</name>
    <dbReference type="NCBI Taxonomy" id="249248"/>
    <lineage>
        <taxon>Eukaryota</taxon>
        <taxon>Metazoa</taxon>
        <taxon>Spiralia</taxon>
        <taxon>Gnathifera</taxon>
        <taxon>Rotifera</taxon>
        <taxon>Eurotatoria</taxon>
        <taxon>Bdelloidea</taxon>
        <taxon>Adinetida</taxon>
        <taxon>Adinetidae</taxon>
        <taxon>Adineta</taxon>
    </lineage>
</organism>
<proteinExistence type="predicted"/>
<evidence type="ECO:0000313" key="2">
    <source>
        <dbReference type="EMBL" id="CAF1431088.1"/>
    </source>
</evidence>
<dbReference type="OrthoDB" id="9970473at2759"/>
<protein>
    <submittedName>
        <fullName evidence="1">Uncharacterized protein</fullName>
    </submittedName>
</protein>
<comment type="caution">
    <text evidence="1">The sequence shown here is derived from an EMBL/GenBank/DDBJ whole genome shotgun (WGS) entry which is preliminary data.</text>
</comment>
<reference evidence="1" key="1">
    <citation type="submission" date="2021-02" db="EMBL/GenBank/DDBJ databases">
        <authorList>
            <person name="Nowell W R."/>
        </authorList>
    </citation>
    <scope>NUCLEOTIDE SEQUENCE</scope>
</reference>
<evidence type="ECO:0000313" key="3">
    <source>
        <dbReference type="Proteomes" id="UP000663828"/>
    </source>
</evidence>
<keyword evidence="3" id="KW-1185">Reference proteome</keyword>
<dbReference type="EMBL" id="CAJNOR010002518">
    <property type="protein sequence ID" value="CAF1305644.1"/>
    <property type="molecule type" value="Genomic_DNA"/>
</dbReference>
<name>A0A815E2L7_ADIRI</name>
<sequence>MTTSSNVWAFPEALCPDCSTCNKPIGVYQCIGCGKIFCSRDTAGHRQLLRSELHELIHESEQWNNYWHEEARKRQKVLKTKQEDIYQQIDDWELQAIAKIKQASAEAREKTRRLFEHHYNLLPKWTLLDVSALRRAMETDGFLETHLSKWKIQLQRLKGKINTFITDFIRIRMVDPFLSKLVIDGEYTAYDAVEPIEDPDTKVLVPPVHLMVPIDGDFDPYNEGELKTGIHHFRYKSKCIFFGVASKKANIGKEPWNTPSTYGWTGDDLVYLNANPIQGYDGYRSNLELGDTYLLTVDCDHKVIRLTNERTNEAHVLDVDPTKCPLPWQLNVRFLDHVQP</sequence>
<dbReference type="Proteomes" id="UP000663852">
    <property type="component" value="Unassembled WGS sequence"/>
</dbReference>
<gene>
    <name evidence="2" type="ORF">EDS130_LOCUS38206</name>
    <name evidence="1" type="ORF">XAT740_LOCUS29102</name>
</gene>
<dbReference type="EMBL" id="CAJNOJ010000394">
    <property type="protein sequence ID" value="CAF1431088.1"/>
    <property type="molecule type" value="Genomic_DNA"/>
</dbReference>
<accession>A0A815E2L7</accession>
<dbReference type="AlphaFoldDB" id="A0A815E2L7"/>